<dbReference type="InterPro" id="IPR029044">
    <property type="entry name" value="Nucleotide-diphossugar_trans"/>
</dbReference>
<dbReference type="Pfam" id="PF00535">
    <property type="entry name" value="Glycos_transf_2"/>
    <property type="match status" value="1"/>
</dbReference>
<dbReference type="InterPro" id="IPR001173">
    <property type="entry name" value="Glyco_trans_2-like"/>
</dbReference>
<dbReference type="GO" id="GO:0016758">
    <property type="term" value="F:hexosyltransferase activity"/>
    <property type="evidence" value="ECO:0007669"/>
    <property type="project" value="UniProtKB-ARBA"/>
</dbReference>
<gene>
    <name evidence="2" type="ORF">UFOPK3001_02280</name>
</gene>
<evidence type="ECO:0000313" key="2">
    <source>
        <dbReference type="EMBL" id="CAB4822675.1"/>
    </source>
</evidence>
<reference evidence="2" key="1">
    <citation type="submission" date="2020-05" db="EMBL/GenBank/DDBJ databases">
        <authorList>
            <person name="Chiriac C."/>
            <person name="Salcher M."/>
            <person name="Ghai R."/>
            <person name="Kavagutti S V."/>
        </authorList>
    </citation>
    <scope>NUCLEOTIDE SEQUENCE</scope>
</reference>
<evidence type="ECO:0000259" key="1">
    <source>
        <dbReference type="Pfam" id="PF00535"/>
    </source>
</evidence>
<feature type="domain" description="Glycosyltransferase 2-like" evidence="1">
    <location>
        <begin position="7"/>
        <end position="113"/>
    </location>
</feature>
<accession>A0A6J6ZPT1</accession>
<dbReference type="EMBL" id="CAFAAJ010000206">
    <property type="protein sequence ID" value="CAB4822675.1"/>
    <property type="molecule type" value="Genomic_DNA"/>
</dbReference>
<protein>
    <submittedName>
        <fullName evidence="2">Unannotated protein</fullName>
    </submittedName>
</protein>
<dbReference type="SUPFAM" id="SSF53448">
    <property type="entry name" value="Nucleotide-diphospho-sugar transferases"/>
    <property type="match status" value="1"/>
</dbReference>
<proteinExistence type="predicted"/>
<dbReference type="PANTHER" id="PTHR22916">
    <property type="entry name" value="GLYCOSYLTRANSFERASE"/>
    <property type="match status" value="1"/>
</dbReference>
<sequence length="324" mass="35833">MEPPLVSVVLPVFNRQDVIADALKSVLDQTYTDLEVIVVDDGSTDATLSEVARIADSRVRVIQNSSARGAGNARNTGIALATGRYLAFQDSDDWWHPEKLAVQMHTLTAPGNDRIAAVGSNWRLMADDASSPTVFVSVVHTTVSRDAVLAGLVTGVISTPMLLLDRQRIAAPAQFDPAFPSLEERDFLYRCLPAGQGTLALMESVLVEVRRGRNDHVANPSGSLIGYERFLTKYPDEVSRLPGAADWYHYRAMREALILRDRRRARSHHSAVASRSILLEVEYQLGRVFGYAGLAVATRCRLRPRLATRRNDVTPPRTSRISMR</sequence>
<name>A0A6J6ZPT1_9ZZZZ</name>
<organism evidence="2">
    <name type="scientific">freshwater metagenome</name>
    <dbReference type="NCBI Taxonomy" id="449393"/>
    <lineage>
        <taxon>unclassified sequences</taxon>
        <taxon>metagenomes</taxon>
        <taxon>ecological metagenomes</taxon>
    </lineage>
</organism>
<dbReference type="Gene3D" id="3.90.550.10">
    <property type="entry name" value="Spore Coat Polysaccharide Biosynthesis Protein SpsA, Chain A"/>
    <property type="match status" value="1"/>
</dbReference>
<dbReference type="CDD" id="cd00761">
    <property type="entry name" value="Glyco_tranf_GTA_type"/>
    <property type="match status" value="1"/>
</dbReference>
<dbReference type="PANTHER" id="PTHR22916:SF3">
    <property type="entry name" value="UDP-GLCNAC:BETAGAL BETA-1,3-N-ACETYLGLUCOSAMINYLTRANSFERASE-LIKE PROTEIN 1"/>
    <property type="match status" value="1"/>
</dbReference>
<dbReference type="AlphaFoldDB" id="A0A6J6ZPT1"/>